<gene>
    <name evidence="1" type="ORF">POPTR_005G063450v4</name>
</gene>
<evidence type="ECO:0000313" key="1">
    <source>
        <dbReference type="EMBL" id="KAI9394179.1"/>
    </source>
</evidence>
<organism evidence="1 2">
    <name type="scientific">Populus trichocarpa</name>
    <name type="common">Western balsam poplar</name>
    <name type="synonym">Populus balsamifera subsp. trichocarpa</name>
    <dbReference type="NCBI Taxonomy" id="3694"/>
    <lineage>
        <taxon>Eukaryota</taxon>
        <taxon>Viridiplantae</taxon>
        <taxon>Streptophyta</taxon>
        <taxon>Embryophyta</taxon>
        <taxon>Tracheophyta</taxon>
        <taxon>Spermatophyta</taxon>
        <taxon>Magnoliopsida</taxon>
        <taxon>eudicotyledons</taxon>
        <taxon>Gunneridae</taxon>
        <taxon>Pentapetalae</taxon>
        <taxon>rosids</taxon>
        <taxon>fabids</taxon>
        <taxon>Malpighiales</taxon>
        <taxon>Salicaceae</taxon>
        <taxon>Saliceae</taxon>
        <taxon>Populus</taxon>
    </lineage>
</organism>
<evidence type="ECO:0000313" key="2">
    <source>
        <dbReference type="Proteomes" id="UP000006729"/>
    </source>
</evidence>
<sequence length="76" mass="9131">MMKHGLNSWFMLQQRFAGQEMTVRIGIFGGGAAQRNHQWLIDWTHAFLRFLSRMRWVKEQLAGLTLRHVEKKKQKY</sequence>
<reference evidence="1 2" key="1">
    <citation type="journal article" date="2006" name="Science">
        <title>The genome of black cottonwood, Populus trichocarpa (Torr. &amp; Gray).</title>
        <authorList>
            <person name="Tuskan G.A."/>
            <person name="Difazio S."/>
            <person name="Jansson S."/>
            <person name="Bohlmann J."/>
            <person name="Grigoriev I."/>
            <person name="Hellsten U."/>
            <person name="Putnam N."/>
            <person name="Ralph S."/>
            <person name="Rombauts S."/>
            <person name="Salamov A."/>
            <person name="Schein J."/>
            <person name="Sterck L."/>
            <person name="Aerts A."/>
            <person name="Bhalerao R.R."/>
            <person name="Bhalerao R.P."/>
            <person name="Blaudez D."/>
            <person name="Boerjan W."/>
            <person name="Brun A."/>
            <person name="Brunner A."/>
            <person name="Busov V."/>
            <person name="Campbell M."/>
            <person name="Carlson J."/>
            <person name="Chalot M."/>
            <person name="Chapman J."/>
            <person name="Chen G.L."/>
            <person name="Cooper D."/>
            <person name="Coutinho P.M."/>
            <person name="Couturier J."/>
            <person name="Covert S."/>
            <person name="Cronk Q."/>
            <person name="Cunningham R."/>
            <person name="Davis J."/>
            <person name="Degroeve S."/>
            <person name="Dejardin A."/>
            <person name="Depamphilis C."/>
            <person name="Detter J."/>
            <person name="Dirks B."/>
            <person name="Dubchak I."/>
            <person name="Duplessis S."/>
            <person name="Ehlting J."/>
            <person name="Ellis B."/>
            <person name="Gendler K."/>
            <person name="Goodstein D."/>
            <person name="Gribskov M."/>
            <person name="Grimwood J."/>
            <person name="Groover A."/>
            <person name="Gunter L."/>
            <person name="Hamberger B."/>
            <person name="Heinze B."/>
            <person name="Helariutta Y."/>
            <person name="Henrissat B."/>
            <person name="Holligan D."/>
            <person name="Holt R."/>
            <person name="Huang W."/>
            <person name="Islam-Faridi N."/>
            <person name="Jones S."/>
            <person name="Jones-Rhoades M."/>
            <person name="Jorgensen R."/>
            <person name="Joshi C."/>
            <person name="Kangasjarvi J."/>
            <person name="Karlsson J."/>
            <person name="Kelleher C."/>
            <person name="Kirkpatrick R."/>
            <person name="Kirst M."/>
            <person name="Kohler A."/>
            <person name="Kalluri U."/>
            <person name="Larimer F."/>
            <person name="Leebens-Mack J."/>
            <person name="Leple J.C."/>
            <person name="Locascio P."/>
            <person name="Lou Y."/>
            <person name="Lucas S."/>
            <person name="Martin F."/>
            <person name="Montanini B."/>
            <person name="Napoli C."/>
            <person name="Nelson D.R."/>
            <person name="Nelson C."/>
            <person name="Nieminen K."/>
            <person name="Nilsson O."/>
            <person name="Pereda V."/>
            <person name="Peter G."/>
            <person name="Philippe R."/>
            <person name="Pilate G."/>
            <person name="Poliakov A."/>
            <person name="Razumovskaya J."/>
            <person name="Richardson P."/>
            <person name="Rinaldi C."/>
            <person name="Ritland K."/>
            <person name="Rouze P."/>
            <person name="Ryaboy D."/>
            <person name="Schmutz J."/>
            <person name="Schrader J."/>
            <person name="Segerman B."/>
            <person name="Shin H."/>
            <person name="Siddiqui A."/>
            <person name="Sterky F."/>
            <person name="Terry A."/>
            <person name="Tsai C.J."/>
            <person name="Uberbacher E."/>
            <person name="Unneberg P."/>
            <person name="Vahala J."/>
            <person name="Wall K."/>
            <person name="Wessler S."/>
            <person name="Yang G."/>
            <person name="Yin T."/>
            <person name="Douglas C."/>
            <person name="Marra M."/>
            <person name="Sandberg G."/>
            <person name="Van de Peer Y."/>
            <person name="Rokhsar D."/>
        </authorList>
    </citation>
    <scope>NUCLEOTIDE SEQUENCE [LARGE SCALE GENOMIC DNA]</scope>
    <source>
        <strain evidence="2">cv. Nisqually</strain>
    </source>
</reference>
<comment type="caution">
    <text evidence="1">The sequence shown here is derived from an EMBL/GenBank/DDBJ whole genome shotgun (WGS) entry which is preliminary data.</text>
</comment>
<dbReference type="EMBL" id="CM009294">
    <property type="protein sequence ID" value="KAI9394179.1"/>
    <property type="molecule type" value="Genomic_DNA"/>
</dbReference>
<name>A0ACC0SY36_POPTR</name>
<keyword evidence="2" id="KW-1185">Reference proteome</keyword>
<accession>A0ACC0SY36</accession>
<proteinExistence type="predicted"/>
<protein>
    <submittedName>
        <fullName evidence="1">Uncharacterized protein</fullName>
    </submittedName>
</protein>
<dbReference type="Proteomes" id="UP000006729">
    <property type="component" value="Chromosome 5"/>
</dbReference>